<evidence type="ECO:0000256" key="2">
    <source>
        <dbReference type="SAM" id="Phobius"/>
    </source>
</evidence>
<feature type="transmembrane region" description="Helical" evidence="2">
    <location>
        <begin position="389"/>
        <end position="410"/>
    </location>
</feature>
<dbReference type="SUPFAM" id="SSF48097">
    <property type="entry name" value="Regulator of G-protein signaling, RGS"/>
    <property type="match status" value="1"/>
</dbReference>
<name>A0A1R1XN37_9FUNG</name>
<evidence type="ECO:0000313" key="4">
    <source>
        <dbReference type="EMBL" id="OMJ16039.1"/>
    </source>
</evidence>
<dbReference type="STRING" id="133412.A0A1R1XN37"/>
<dbReference type="InterPro" id="IPR016137">
    <property type="entry name" value="RGS"/>
</dbReference>
<dbReference type="OrthoDB" id="5584247at2759"/>
<proteinExistence type="predicted"/>
<dbReference type="AlphaFoldDB" id="A0A1R1XN37"/>
<feature type="region of interest" description="Disordered" evidence="1">
    <location>
        <begin position="1"/>
        <end position="59"/>
    </location>
</feature>
<feature type="domain" description="RGS" evidence="3">
    <location>
        <begin position="316"/>
        <end position="385"/>
    </location>
</feature>
<gene>
    <name evidence="4" type="ORF">AYI70_g6856</name>
</gene>
<protein>
    <submittedName>
        <fullName evidence="4">Protein rax1</fullName>
    </submittedName>
</protein>
<feature type="compositionally biased region" description="Polar residues" evidence="1">
    <location>
        <begin position="1"/>
        <end position="15"/>
    </location>
</feature>
<dbReference type="InterPro" id="IPR044926">
    <property type="entry name" value="RGS_subdomain_2"/>
</dbReference>
<evidence type="ECO:0000259" key="3">
    <source>
        <dbReference type="PROSITE" id="PS50132"/>
    </source>
</evidence>
<reference evidence="4 5" key="1">
    <citation type="submission" date="2017-01" db="EMBL/GenBank/DDBJ databases">
        <authorList>
            <person name="Mah S.A."/>
            <person name="Swanson W.J."/>
            <person name="Moy G.W."/>
            <person name="Vacquier V.D."/>
        </authorList>
    </citation>
    <scope>NUCLEOTIDE SEQUENCE [LARGE SCALE GENOMIC DNA]</scope>
    <source>
        <strain evidence="4 5">GSMNP</strain>
    </source>
</reference>
<dbReference type="Gene3D" id="1.10.167.10">
    <property type="entry name" value="Regulator of G-protein Signalling 4, domain 2"/>
    <property type="match status" value="1"/>
</dbReference>
<dbReference type="GO" id="GO:0005886">
    <property type="term" value="C:plasma membrane"/>
    <property type="evidence" value="ECO:0007669"/>
    <property type="project" value="TreeGrafter"/>
</dbReference>
<feature type="region of interest" description="Disordered" evidence="1">
    <location>
        <begin position="159"/>
        <end position="178"/>
    </location>
</feature>
<dbReference type="Proteomes" id="UP000187283">
    <property type="component" value="Unassembled WGS sequence"/>
</dbReference>
<keyword evidence="5" id="KW-1185">Reference proteome</keyword>
<feature type="compositionally biased region" description="Polar residues" evidence="1">
    <location>
        <begin position="161"/>
        <end position="178"/>
    </location>
</feature>
<dbReference type="CDD" id="cd07440">
    <property type="entry name" value="RGS"/>
    <property type="match status" value="1"/>
</dbReference>
<evidence type="ECO:0000256" key="1">
    <source>
        <dbReference type="SAM" id="MobiDB-lite"/>
    </source>
</evidence>
<keyword evidence="2" id="KW-0472">Membrane</keyword>
<accession>A0A1R1XN37</accession>
<keyword evidence="2" id="KW-0812">Transmembrane</keyword>
<dbReference type="SMART" id="SM00315">
    <property type="entry name" value="RGS"/>
    <property type="match status" value="1"/>
</dbReference>
<dbReference type="EMBL" id="LSSN01002471">
    <property type="protein sequence ID" value="OMJ16039.1"/>
    <property type="molecule type" value="Genomic_DNA"/>
</dbReference>
<feature type="compositionally biased region" description="Polar residues" evidence="1">
    <location>
        <begin position="242"/>
        <end position="267"/>
    </location>
</feature>
<feature type="region of interest" description="Disordered" evidence="1">
    <location>
        <begin position="235"/>
        <end position="267"/>
    </location>
</feature>
<comment type="caution">
    <text evidence="4">The sequence shown here is derived from an EMBL/GenBank/DDBJ whole genome shotgun (WGS) entry which is preliminary data.</text>
</comment>
<keyword evidence="2" id="KW-1133">Transmembrane helix</keyword>
<dbReference type="PANTHER" id="PTHR13155">
    <property type="entry name" value="A-KINASE ANCHOR PROTEINS"/>
    <property type="match status" value="1"/>
</dbReference>
<dbReference type="InterPro" id="IPR052246">
    <property type="entry name" value="Cell_Polariz_PKAAnc"/>
</dbReference>
<organism evidence="4 5">
    <name type="scientific">Smittium culicis</name>
    <dbReference type="NCBI Taxonomy" id="133412"/>
    <lineage>
        <taxon>Eukaryota</taxon>
        <taxon>Fungi</taxon>
        <taxon>Fungi incertae sedis</taxon>
        <taxon>Zoopagomycota</taxon>
        <taxon>Kickxellomycotina</taxon>
        <taxon>Harpellomycetes</taxon>
        <taxon>Harpellales</taxon>
        <taxon>Legeriomycetaceae</taxon>
        <taxon>Smittium</taxon>
    </lineage>
</organism>
<dbReference type="Pfam" id="PF00615">
    <property type="entry name" value="RGS"/>
    <property type="match status" value="1"/>
</dbReference>
<dbReference type="InterPro" id="IPR036305">
    <property type="entry name" value="RGS_sf"/>
</dbReference>
<dbReference type="PROSITE" id="PS50132">
    <property type="entry name" value="RGS"/>
    <property type="match status" value="1"/>
</dbReference>
<feature type="transmembrane region" description="Helical" evidence="2">
    <location>
        <begin position="478"/>
        <end position="496"/>
    </location>
</feature>
<dbReference type="PANTHER" id="PTHR13155:SF1">
    <property type="entry name" value="A-KINASE ANCHOR PROTEIN 10, MITOCHONDRIAL"/>
    <property type="match status" value="1"/>
</dbReference>
<evidence type="ECO:0000313" key="5">
    <source>
        <dbReference type="Proteomes" id="UP000187283"/>
    </source>
</evidence>
<sequence>MEQYKNYQHNHQNPLHNDENVRGLQNTNLESTNIISPNSNPNLPKSSNRNHNLSDGRDYFNENKASIKNQQGREVNLWDPFLFILPPIGSRMAFNGVNKPKGKRMLRYLPKLDNCLDQQNLYPLCLHGYREYLSSIENCEQDLDFWLDYSVLTKAEKSPSIPVSNTNASNTSKNIPQNSNLVTKASKNSFSQTKIVTDNPQSVYSEDRKIVACVEHELCRNQAQRVDLAKTTNLKPEPVAGSSRQIPNINRKSLSKHPNNPKISFGNEKTINSAQEDNTDIANYSYLDNLHNPTVTTIETRNTANSSLSYHKNPVEKLYSNYIKPNSISEINLPSEVREQIRLSIEVEKIKSHLALDPASQFIYKTMRTETYPRFLKERYSHNITPDLATLRICFGLFMLVVAFTSEFSLVFTNTLPKRWRILPLLAFFLGFYYLVSGALRLDPILAFVNKANYIDYNFTNIYSQKIITHHRSKSAKIILSSLIAATIITLIFYFVPGTYFFD</sequence>
<feature type="transmembrane region" description="Helical" evidence="2">
    <location>
        <begin position="422"/>
        <end position="442"/>
    </location>
</feature>
<dbReference type="GO" id="GO:0008104">
    <property type="term" value="P:intracellular protein localization"/>
    <property type="evidence" value="ECO:0007669"/>
    <property type="project" value="TreeGrafter"/>
</dbReference>
<feature type="compositionally biased region" description="Low complexity" evidence="1">
    <location>
        <begin position="31"/>
        <end position="47"/>
    </location>
</feature>